<gene>
    <name evidence="7" type="ORF">GTK09_03960</name>
</gene>
<feature type="transmembrane region" description="Helical" evidence="6">
    <location>
        <begin position="293"/>
        <end position="313"/>
    </location>
</feature>
<protein>
    <submittedName>
        <fullName evidence="7">MFS transporter</fullName>
    </submittedName>
</protein>
<feature type="transmembrane region" description="Helical" evidence="6">
    <location>
        <begin position="105"/>
        <end position="129"/>
    </location>
</feature>
<comment type="similarity">
    <text evidence="2">Belongs to the PucC family.</text>
</comment>
<evidence type="ECO:0000256" key="4">
    <source>
        <dbReference type="ARBA" id="ARBA00022989"/>
    </source>
</evidence>
<evidence type="ECO:0000313" key="7">
    <source>
        <dbReference type="EMBL" id="NDW03573.1"/>
    </source>
</evidence>
<evidence type="ECO:0000256" key="3">
    <source>
        <dbReference type="ARBA" id="ARBA00022692"/>
    </source>
</evidence>
<dbReference type="GO" id="GO:0016020">
    <property type="term" value="C:membrane"/>
    <property type="evidence" value="ECO:0007669"/>
    <property type="project" value="UniProtKB-SubCell"/>
</dbReference>
<comment type="subcellular location">
    <subcellularLocation>
        <location evidence="1">Membrane</location>
        <topology evidence="1">Multi-pass membrane protein</topology>
    </subcellularLocation>
</comment>
<dbReference type="InterPro" id="IPR036259">
    <property type="entry name" value="MFS_trans_sf"/>
</dbReference>
<evidence type="ECO:0000256" key="2">
    <source>
        <dbReference type="ARBA" id="ARBA00008412"/>
    </source>
</evidence>
<keyword evidence="4 6" id="KW-1133">Transmembrane helix</keyword>
<evidence type="ECO:0000256" key="5">
    <source>
        <dbReference type="ARBA" id="ARBA00023136"/>
    </source>
</evidence>
<dbReference type="PANTHER" id="PTHR23538:SF1">
    <property type="entry name" value="44.5 KD BACTERIOCHLOROPHYLL SYNTHASE SUBUNIT"/>
    <property type="match status" value="1"/>
</dbReference>
<keyword evidence="5 6" id="KW-0472">Membrane</keyword>
<feature type="transmembrane region" description="Helical" evidence="6">
    <location>
        <begin position="354"/>
        <end position="380"/>
    </location>
</feature>
<feature type="transmembrane region" description="Helical" evidence="6">
    <location>
        <begin position="387"/>
        <end position="411"/>
    </location>
</feature>
<dbReference type="PANTHER" id="PTHR23538">
    <property type="entry name" value="44.5 KD BACTERIOCHLOROPHYLL SYNTHASE SUBUNIT"/>
    <property type="match status" value="1"/>
</dbReference>
<dbReference type="RefSeq" id="WP_163461192.1">
    <property type="nucleotide sequence ID" value="NZ_JAAAMG010000002.1"/>
</dbReference>
<feature type="transmembrane region" description="Helical" evidence="6">
    <location>
        <begin position="431"/>
        <end position="456"/>
    </location>
</feature>
<feature type="transmembrane region" description="Helical" evidence="6">
    <location>
        <begin position="325"/>
        <end position="348"/>
    </location>
</feature>
<sequence>MSAREAAARAQMSRFIMSIMPFADAASTDLPLARLFRLSLFQVSVGITMVLLGGTLNRVMAIELGIPVSIIAVAMALPLVAAPARALIGHKSDTHRSYLGWRRVPYIWFGALIQFGGLAVMPFSLLLISEGQAGKAVYGEAGMTLAFLMVGFGLHTVQTAGLALATDLAPPEKRPRVVAMLYTMLIVGMFVGAIVIGRLLADFSTLRLIQVLQGSALVTITLTCIAIWKQEPRRRDIQPGGQPKEPFRAALKALRQQKGLDRLLVALAVGTAAFGMQDVLLEPYGGSVLHMGVGSTTLLTALFATGSLVGYFISARLMSRGGNPYVVAGIGLMLGLPGFAAVIMAAPFGSVGVFSAGTVMIGLGSGLFAVSMLIAAMAMVSDGRGGLALGAWSAVQAMALGVAVAVGGLVRDAVTGLADAGWLGSAFQSPASGYSIVYLVEILLVFGALACLGPLVKPRRIEPRAAPPARFGLADLPN</sequence>
<dbReference type="PIRSF" id="PIRSF016565">
    <property type="entry name" value="PucC"/>
    <property type="match status" value="1"/>
</dbReference>
<feature type="transmembrane region" description="Helical" evidence="6">
    <location>
        <begin position="141"/>
        <end position="165"/>
    </location>
</feature>
<name>A0A6N9SWX1_9HYPH</name>
<proteinExistence type="inferred from homology"/>
<evidence type="ECO:0000256" key="1">
    <source>
        <dbReference type="ARBA" id="ARBA00004141"/>
    </source>
</evidence>
<dbReference type="Pfam" id="PF03209">
    <property type="entry name" value="PUCC"/>
    <property type="match status" value="1"/>
</dbReference>
<reference evidence="7 8" key="1">
    <citation type="submission" date="2020-01" db="EMBL/GenBank/DDBJ databases">
        <title>Jiella pacifica sp. nov.</title>
        <authorList>
            <person name="Xue Z."/>
            <person name="Zhu S."/>
            <person name="Chen J."/>
            <person name="Yang J."/>
        </authorList>
    </citation>
    <scope>NUCLEOTIDE SEQUENCE [LARGE SCALE GENOMIC DNA]</scope>
    <source>
        <strain evidence="7 8">40Bstr34</strain>
    </source>
</reference>
<dbReference type="CDD" id="cd06176">
    <property type="entry name" value="MFS_BCD_PucC-like"/>
    <property type="match status" value="1"/>
</dbReference>
<feature type="transmembrane region" description="Helical" evidence="6">
    <location>
        <begin position="177"/>
        <end position="196"/>
    </location>
</feature>
<feature type="transmembrane region" description="Helical" evidence="6">
    <location>
        <begin position="35"/>
        <end position="52"/>
    </location>
</feature>
<evidence type="ECO:0000313" key="8">
    <source>
        <dbReference type="Proteomes" id="UP000469011"/>
    </source>
</evidence>
<dbReference type="InterPro" id="IPR026036">
    <property type="entry name" value="PucC"/>
</dbReference>
<feature type="transmembrane region" description="Helical" evidence="6">
    <location>
        <begin position="263"/>
        <end position="281"/>
    </location>
</feature>
<organism evidence="7 8">
    <name type="scientific">Jiella pacifica</name>
    <dbReference type="NCBI Taxonomy" id="2696469"/>
    <lineage>
        <taxon>Bacteria</taxon>
        <taxon>Pseudomonadati</taxon>
        <taxon>Pseudomonadota</taxon>
        <taxon>Alphaproteobacteria</taxon>
        <taxon>Hyphomicrobiales</taxon>
        <taxon>Aurantimonadaceae</taxon>
        <taxon>Jiella</taxon>
    </lineage>
</organism>
<keyword evidence="3 6" id="KW-0812">Transmembrane</keyword>
<evidence type="ECO:0000256" key="6">
    <source>
        <dbReference type="SAM" id="Phobius"/>
    </source>
</evidence>
<feature type="transmembrane region" description="Helical" evidence="6">
    <location>
        <begin position="208"/>
        <end position="228"/>
    </location>
</feature>
<dbReference type="InterPro" id="IPR004896">
    <property type="entry name" value="PucC-rel"/>
</dbReference>
<dbReference type="EMBL" id="JAAAMG010000002">
    <property type="protein sequence ID" value="NDW03573.1"/>
    <property type="molecule type" value="Genomic_DNA"/>
</dbReference>
<keyword evidence="8" id="KW-1185">Reference proteome</keyword>
<accession>A0A6N9SWX1</accession>
<dbReference type="AlphaFoldDB" id="A0A6N9SWX1"/>
<dbReference type="SUPFAM" id="SSF103473">
    <property type="entry name" value="MFS general substrate transporter"/>
    <property type="match status" value="1"/>
</dbReference>
<comment type="caution">
    <text evidence="7">The sequence shown here is derived from an EMBL/GenBank/DDBJ whole genome shotgun (WGS) entry which is preliminary data.</text>
</comment>
<feature type="transmembrane region" description="Helical" evidence="6">
    <location>
        <begin position="64"/>
        <end position="84"/>
    </location>
</feature>
<dbReference type="Proteomes" id="UP000469011">
    <property type="component" value="Unassembled WGS sequence"/>
</dbReference>
<dbReference type="Gene3D" id="1.20.1250.20">
    <property type="entry name" value="MFS general substrate transporter like domains"/>
    <property type="match status" value="1"/>
</dbReference>